<protein>
    <submittedName>
        <fullName evidence="6">Multiple C2 and transmembrane domain-containing protein 1</fullName>
    </submittedName>
</protein>
<dbReference type="CDD" id="cd04042">
    <property type="entry name" value="C2A_MCTP_PRT"/>
    <property type="match status" value="1"/>
</dbReference>
<evidence type="ECO:0000256" key="4">
    <source>
        <dbReference type="SAM" id="Phobius"/>
    </source>
</evidence>
<dbReference type="Proteomes" id="UP000242188">
    <property type="component" value="Unassembled WGS sequence"/>
</dbReference>
<keyword evidence="4 6" id="KW-0812">Transmembrane</keyword>
<dbReference type="Pfam" id="PF00168">
    <property type="entry name" value="C2"/>
    <property type="match status" value="3"/>
</dbReference>
<feature type="domain" description="C2" evidence="5">
    <location>
        <begin position="322"/>
        <end position="438"/>
    </location>
</feature>
<feature type="compositionally biased region" description="Basic and acidic residues" evidence="3">
    <location>
        <begin position="286"/>
        <end position="301"/>
    </location>
</feature>
<comment type="caution">
    <text evidence="6">The sequence shown here is derived from an EMBL/GenBank/DDBJ whole genome shotgun (WGS) entry which is preliminary data.</text>
</comment>
<dbReference type="SMART" id="SM00239">
    <property type="entry name" value="C2"/>
    <property type="match status" value="3"/>
</dbReference>
<feature type="transmembrane region" description="Helical" evidence="4">
    <location>
        <begin position="835"/>
        <end position="859"/>
    </location>
</feature>
<dbReference type="InterPro" id="IPR000008">
    <property type="entry name" value="C2_dom"/>
</dbReference>
<sequence length="1020" mass="116937">MISPAIRHISEISLTVQILQLSSHWQYKYYSSELSLTLLQTVSGTDYSPTTRDLFFVSSSRQSQTAVFRVDLFNMHRISNMYTELLLQQQQQLLLMRYILNNILYHREFVPIVIRKIEREVFYSGRVENCVISMLPGSEDPDYSDEETDKKKWSLRNLHLFHRKSVDEATFYGSTEDRERKAKSSIDLRSNGEQTPSPPPTGKKRKFWSSFRNKKRLLAKSRQKDGEEPAGLSASQPNISNDISRTSMGEDFDPLFDSPKKSSGPADSMSSPDHSLSDPSVTPGHQSEDSHQSMRSQSEEHDREDEGDSGIAVVENSNSSITELNIRQRQQALMQHSFFVLEVWLREGRDLVVRDSCGTSDPYVKFKIGNKQHYKSKTVYKNLNPQWDERLSIPIEDVYRPVNVKVFDYDRGISDDPMGSAEIDLTTLELNTATDLKLPLADGGKNEEYMGYLVLQCTLTPKTIQEKETTSFKTKGTAKGGDSSKKLKMQIWCGVVTIVLVEGRNLVPMDNNGYSDPYVKFRLGAEKYKSKFKTKTLNPTWLEQFDLRMYDDQSRNMEITVYDHDVTGRDDFMGRAVIDLSQVKHELTHTFDQALEDGAGIIKILLTVSGTCGTETISDLSNFTANPRDREEIMTKYRFKNSIKNLKDIGWLQVKVFRAQNLASADIGGKSDPFCVLELVNSRLQTQTEYKTLNPDWNKVFTFNVKDIHSVLEVTVYDEDRDKKVEFLGKVAIPILNIKRCERRWYSLKDKKLMRRGKGVIQLELDFMYNHLKAAIRTVNPKEEKYMQPDPKFKISVMKRNIDRVSQIASSFIEGGKFIQSCFDWESRARSISAFIAYLVIVWCFELYMLPITLLIIFLKNFIIVSVTGAFAANANIEDAYVDSEDEDDDDDKDKEEKKSFKEKLHAIQEVCLQVQQGMDMAASLGERVKNTFNWTVPWLSMLAVIALTIGIVVLYSIPLRFLILAWGINKFTKKLRAPNAIPNNELLDFLSRVPSDSELIQYRELRPDPQSMSKKSKQA</sequence>
<feature type="compositionally biased region" description="Polar residues" evidence="3">
    <location>
        <begin position="268"/>
        <end position="285"/>
    </location>
</feature>
<evidence type="ECO:0000313" key="6">
    <source>
        <dbReference type="EMBL" id="OWF37787.1"/>
    </source>
</evidence>
<feature type="compositionally biased region" description="Basic residues" evidence="3">
    <location>
        <begin position="202"/>
        <end position="221"/>
    </location>
</feature>
<proteinExistence type="predicted"/>
<evidence type="ECO:0000256" key="3">
    <source>
        <dbReference type="SAM" id="MobiDB-lite"/>
    </source>
</evidence>
<feature type="transmembrane region" description="Helical" evidence="4">
    <location>
        <begin position="939"/>
        <end position="967"/>
    </location>
</feature>
<evidence type="ECO:0000256" key="1">
    <source>
        <dbReference type="ARBA" id="ARBA00022723"/>
    </source>
</evidence>
<accession>A0A210PMT3</accession>
<evidence type="ECO:0000313" key="7">
    <source>
        <dbReference type="Proteomes" id="UP000242188"/>
    </source>
</evidence>
<dbReference type="PROSITE" id="PS50004">
    <property type="entry name" value="C2"/>
    <property type="match status" value="3"/>
</dbReference>
<dbReference type="PRINTS" id="PR00360">
    <property type="entry name" value="C2DOMAIN"/>
</dbReference>
<dbReference type="Gene3D" id="2.60.40.150">
    <property type="entry name" value="C2 domain"/>
    <property type="match status" value="3"/>
</dbReference>
<dbReference type="InterPro" id="IPR035892">
    <property type="entry name" value="C2_domain_sf"/>
</dbReference>
<dbReference type="STRING" id="6573.A0A210PMT3"/>
<evidence type="ECO:0000259" key="5">
    <source>
        <dbReference type="PROSITE" id="PS50004"/>
    </source>
</evidence>
<keyword evidence="4" id="KW-1133">Transmembrane helix</keyword>
<feature type="compositionally biased region" description="Basic and acidic residues" evidence="3">
    <location>
        <begin position="175"/>
        <end position="186"/>
    </location>
</feature>
<dbReference type="GO" id="GO:0005509">
    <property type="term" value="F:calcium ion binding"/>
    <property type="evidence" value="ECO:0007669"/>
    <property type="project" value="TreeGrafter"/>
</dbReference>
<dbReference type="FunFam" id="2.60.40.150:FF:000050">
    <property type="entry name" value="Multiple C2 and transmembrane domain containing 1"/>
    <property type="match status" value="1"/>
</dbReference>
<feature type="compositionally biased region" description="Polar residues" evidence="3">
    <location>
        <begin position="233"/>
        <end position="247"/>
    </location>
</feature>
<evidence type="ECO:0000256" key="2">
    <source>
        <dbReference type="ARBA" id="ARBA00022837"/>
    </source>
</evidence>
<dbReference type="SUPFAM" id="SSF49562">
    <property type="entry name" value="C2 domain (Calcium/lipid-binding domain, CaLB)"/>
    <property type="match status" value="3"/>
</dbReference>
<dbReference type="CDD" id="cd08377">
    <property type="entry name" value="C2C_MCTP_PRT"/>
    <property type="match status" value="1"/>
</dbReference>
<keyword evidence="4" id="KW-0472">Membrane</keyword>
<dbReference type="AlphaFoldDB" id="A0A210PMT3"/>
<gene>
    <name evidence="6" type="ORF">KP79_PYT15642</name>
</gene>
<keyword evidence="1" id="KW-0479">Metal-binding</keyword>
<dbReference type="FunFam" id="2.60.40.150:FF:000167">
    <property type="entry name" value="Multiple C2 domains, transmembrane 2a"/>
    <property type="match status" value="1"/>
</dbReference>
<dbReference type="CDD" id="cd08376">
    <property type="entry name" value="C2B_MCTP_PRT"/>
    <property type="match status" value="1"/>
</dbReference>
<reference evidence="6 7" key="1">
    <citation type="journal article" date="2017" name="Nat. Ecol. Evol.">
        <title>Scallop genome provides insights into evolution of bilaterian karyotype and development.</title>
        <authorList>
            <person name="Wang S."/>
            <person name="Zhang J."/>
            <person name="Jiao W."/>
            <person name="Li J."/>
            <person name="Xun X."/>
            <person name="Sun Y."/>
            <person name="Guo X."/>
            <person name="Huan P."/>
            <person name="Dong B."/>
            <person name="Zhang L."/>
            <person name="Hu X."/>
            <person name="Sun X."/>
            <person name="Wang J."/>
            <person name="Zhao C."/>
            <person name="Wang Y."/>
            <person name="Wang D."/>
            <person name="Huang X."/>
            <person name="Wang R."/>
            <person name="Lv J."/>
            <person name="Li Y."/>
            <person name="Zhang Z."/>
            <person name="Liu B."/>
            <person name="Lu W."/>
            <person name="Hui Y."/>
            <person name="Liang J."/>
            <person name="Zhou Z."/>
            <person name="Hou R."/>
            <person name="Li X."/>
            <person name="Liu Y."/>
            <person name="Li H."/>
            <person name="Ning X."/>
            <person name="Lin Y."/>
            <person name="Zhao L."/>
            <person name="Xing Q."/>
            <person name="Dou J."/>
            <person name="Li Y."/>
            <person name="Mao J."/>
            <person name="Guo H."/>
            <person name="Dou H."/>
            <person name="Li T."/>
            <person name="Mu C."/>
            <person name="Jiang W."/>
            <person name="Fu Q."/>
            <person name="Fu X."/>
            <person name="Miao Y."/>
            <person name="Liu J."/>
            <person name="Yu Q."/>
            <person name="Li R."/>
            <person name="Liao H."/>
            <person name="Li X."/>
            <person name="Kong Y."/>
            <person name="Jiang Z."/>
            <person name="Chourrout D."/>
            <person name="Li R."/>
            <person name="Bao Z."/>
        </authorList>
    </citation>
    <scope>NUCLEOTIDE SEQUENCE [LARGE SCALE GENOMIC DNA]</scope>
    <source>
        <strain evidence="6 7">PY_sf001</strain>
    </source>
</reference>
<dbReference type="EMBL" id="NEDP02005580">
    <property type="protein sequence ID" value="OWF37787.1"/>
    <property type="molecule type" value="Genomic_DNA"/>
</dbReference>
<organism evidence="6 7">
    <name type="scientific">Mizuhopecten yessoensis</name>
    <name type="common">Japanese scallop</name>
    <name type="synonym">Patinopecten yessoensis</name>
    <dbReference type="NCBI Taxonomy" id="6573"/>
    <lineage>
        <taxon>Eukaryota</taxon>
        <taxon>Metazoa</taxon>
        <taxon>Spiralia</taxon>
        <taxon>Lophotrochozoa</taxon>
        <taxon>Mollusca</taxon>
        <taxon>Bivalvia</taxon>
        <taxon>Autobranchia</taxon>
        <taxon>Pteriomorphia</taxon>
        <taxon>Pectinida</taxon>
        <taxon>Pectinoidea</taxon>
        <taxon>Pectinidae</taxon>
        <taxon>Mizuhopecten</taxon>
    </lineage>
</organism>
<feature type="domain" description="C2" evidence="5">
    <location>
        <begin position="627"/>
        <end position="750"/>
    </location>
</feature>
<dbReference type="GO" id="GO:0046928">
    <property type="term" value="P:regulation of neurotransmitter secretion"/>
    <property type="evidence" value="ECO:0007669"/>
    <property type="project" value="TreeGrafter"/>
</dbReference>
<dbReference type="OrthoDB" id="5973539at2759"/>
<keyword evidence="2" id="KW-0106">Calcium</keyword>
<name>A0A210PMT3_MIZYE</name>
<dbReference type="PANTHER" id="PTHR45911">
    <property type="entry name" value="C2 DOMAIN-CONTAINING PROTEIN"/>
    <property type="match status" value="1"/>
</dbReference>
<feature type="domain" description="C2" evidence="5">
    <location>
        <begin position="479"/>
        <end position="595"/>
    </location>
</feature>
<feature type="region of interest" description="Disordered" evidence="3">
    <location>
        <begin position="172"/>
        <end position="310"/>
    </location>
</feature>
<dbReference type="PANTHER" id="PTHR45911:SF4">
    <property type="entry name" value="MULTIPLE C2 AND TRANSMEMBRANE DOMAIN-CONTAINING PROTEIN"/>
    <property type="match status" value="1"/>
</dbReference>
<keyword evidence="7" id="KW-1185">Reference proteome</keyword>
<dbReference type="GO" id="GO:0030672">
    <property type="term" value="C:synaptic vesicle membrane"/>
    <property type="evidence" value="ECO:0007669"/>
    <property type="project" value="TreeGrafter"/>
</dbReference>